<gene>
    <name evidence="2" type="ORF">GOMPHAMPRED_000056</name>
</gene>
<proteinExistence type="predicted"/>
<dbReference type="EMBL" id="CAJPDQ010000001">
    <property type="protein sequence ID" value="CAF9902992.1"/>
    <property type="molecule type" value="Genomic_DNA"/>
</dbReference>
<feature type="region of interest" description="Disordered" evidence="1">
    <location>
        <begin position="285"/>
        <end position="318"/>
    </location>
</feature>
<comment type="caution">
    <text evidence="2">The sequence shown here is derived from an EMBL/GenBank/DDBJ whole genome shotgun (WGS) entry which is preliminary data.</text>
</comment>
<feature type="compositionally biased region" description="Basic and acidic residues" evidence="1">
    <location>
        <begin position="337"/>
        <end position="385"/>
    </location>
</feature>
<accession>A0A8H3HUK3</accession>
<organism evidence="2 3">
    <name type="scientific">Gomphillus americanus</name>
    <dbReference type="NCBI Taxonomy" id="1940652"/>
    <lineage>
        <taxon>Eukaryota</taxon>
        <taxon>Fungi</taxon>
        <taxon>Dikarya</taxon>
        <taxon>Ascomycota</taxon>
        <taxon>Pezizomycotina</taxon>
        <taxon>Lecanoromycetes</taxon>
        <taxon>OSLEUM clade</taxon>
        <taxon>Ostropomycetidae</taxon>
        <taxon>Ostropales</taxon>
        <taxon>Graphidaceae</taxon>
        <taxon>Gomphilloideae</taxon>
        <taxon>Gomphillus</taxon>
    </lineage>
</organism>
<keyword evidence="3" id="KW-1185">Reference proteome</keyword>
<protein>
    <submittedName>
        <fullName evidence="2">Uncharacterized protein</fullName>
    </submittedName>
</protein>
<dbReference type="Proteomes" id="UP000664169">
    <property type="component" value="Unassembled WGS sequence"/>
</dbReference>
<evidence type="ECO:0000313" key="3">
    <source>
        <dbReference type="Proteomes" id="UP000664169"/>
    </source>
</evidence>
<evidence type="ECO:0000256" key="1">
    <source>
        <dbReference type="SAM" id="MobiDB-lite"/>
    </source>
</evidence>
<reference evidence="2" key="1">
    <citation type="submission" date="2021-03" db="EMBL/GenBank/DDBJ databases">
        <authorList>
            <person name="Tagirdzhanova G."/>
        </authorList>
    </citation>
    <scope>NUCLEOTIDE SEQUENCE</scope>
</reference>
<feature type="region of interest" description="Disordered" evidence="1">
    <location>
        <begin position="337"/>
        <end position="466"/>
    </location>
</feature>
<feature type="compositionally biased region" description="Polar residues" evidence="1">
    <location>
        <begin position="427"/>
        <end position="436"/>
    </location>
</feature>
<sequence>MGLDSNLPNFYIRQSKDVKHDGIIFLSEYGSDPLPCYNIKHPDPASVDAHNRYAAALYDSYNPEVLFAEVLLIPEWTQPTLSQDELRRNGGVPPPPQPVLPQRFVIQLYNPDQQITVIHHPSTWNSGQYWEFEIPVHTFRLPSASALDKAQNDPSLSEATPKIEFRWKRENKLSKDLLCFLNGRKNPDKGRKHKEPDIPMAFFRNLKEISVYEPNVNRIDLEDPKGFEVALMLSAVTIKEVYFHPIKEAFNISEASQVQTPPALSHLNTPSAPYIATAGTPPLSLAVSHPQVPELPYRPHSTPIPHSSRPPPTDPRSQWEIDAETARLRKQLEIEERARKQNEKKQEKHVRRMLEEEQRAARKRQAEVDRETERLRRQYEAEQKRLKYSGHHPPPPNLPTVNEGQHVPSIGPYMGGSSAYAASTSTFLGSNTTPPQQLKPKRSSFFGLRGGGQEERTLMKKSSAVA</sequence>
<name>A0A8H3HUK3_9LECA</name>
<dbReference type="AlphaFoldDB" id="A0A8H3HUK3"/>
<evidence type="ECO:0000313" key="2">
    <source>
        <dbReference type="EMBL" id="CAF9902992.1"/>
    </source>
</evidence>
<dbReference type="OrthoDB" id="3357341at2759"/>
<feature type="compositionally biased region" description="Low complexity" evidence="1">
    <location>
        <begin position="417"/>
        <end position="426"/>
    </location>
</feature>
<dbReference type="CDD" id="cd22249">
    <property type="entry name" value="UDM1_RNF168_RNF169-like"/>
    <property type="match status" value="1"/>
</dbReference>